<gene>
    <name evidence="1" type="ORF">CKJ81_07075</name>
</gene>
<comment type="caution">
    <text evidence="1">The sequence shown here is derived from an EMBL/GenBank/DDBJ whole genome shotgun (WGS) entry which is preliminary data.</text>
</comment>
<keyword evidence="2" id="KW-1185">Reference proteome</keyword>
<evidence type="ECO:0008006" key="3">
    <source>
        <dbReference type="Google" id="ProtNLM"/>
    </source>
</evidence>
<organism evidence="1 2">
    <name type="scientific">Corynebacterium hadale</name>
    <dbReference type="NCBI Taxonomy" id="2026255"/>
    <lineage>
        <taxon>Bacteria</taxon>
        <taxon>Bacillati</taxon>
        <taxon>Actinomycetota</taxon>
        <taxon>Actinomycetes</taxon>
        <taxon>Mycobacteriales</taxon>
        <taxon>Corynebacteriaceae</taxon>
        <taxon>Corynebacterium</taxon>
    </lineage>
</organism>
<protein>
    <recommendedName>
        <fullName evidence="3">DUF3558 domain-containing protein</fullName>
    </recommendedName>
</protein>
<evidence type="ECO:0000313" key="1">
    <source>
        <dbReference type="EMBL" id="PAT05966.1"/>
    </source>
</evidence>
<dbReference type="PROSITE" id="PS51257">
    <property type="entry name" value="PROKAR_LIPOPROTEIN"/>
    <property type="match status" value="1"/>
</dbReference>
<dbReference type="Proteomes" id="UP000218281">
    <property type="component" value="Unassembled WGS sequence"/>
</dbReference>
<dbReference type="InterPro" id="IPR024520">
    <property type="entry name" value="DUF3558"/>
</dbReference>
<accession>A0ABX4H9K6</accession>
<reference evidence="1 2" key="1">
    <citation type="submission" date="2017-08" db="EMBL/GenBank/DDBJ databases">
        <title>Whole genome sequences of 6 clinical strains closest to Corynebacterium imitans.</title>
        <authorList>
            <person name="Bernier A.-M."/>
            <person name="Burdz T."/>
            <person name="Bernard K."/>
        </authorList>
    </citation>
    <scope>NUCLEOTIDE SEQUENCE [LARGE SCALE GENOMIC DNA]</scope>
    <source>
        <strain evidence="1 2">NML93-0607</strain>
    </source>
</reference>
<evidence type="ECO:0000313" key="2">
    <source>
        <dbReference type="Proteomes" id="UP000218281"/>
    </source>
</evidence>
<name>A0ABX4H9K6_9CORY</name>
<dbReference type="Pfam" id="PF12079">
    <property type="entry name" value="DUF3558"/>
    <property type="match status" value="1"/>
</dbReference>
<proteinExistence type="predicted"/>
<dbReference type="EMBL" id="NSGO01000006">
    <property type="protein sequence ID" value="PAT05966.1"/>
    <property type="molecule type" value="Genomic_DNA"/>
</dbReference>
<sequence>MGKNRTIVLGAVLVATLLTGCGGQDAVLEQHAEAEATSSPETTEVPAFHFESGTLELGDFDPQTLGDDLFDPCTEISEEEFAAAGITGVENEPAIERASGGVAKGCASHSPDHGMTRSIISTTNNADTAANAGGYEVQYVESAVDGSYLLTNPDLDPNSCFAQVDTDRGALSIGISLSGIGKDRFDACSIALEGLESLFGSSQSD</sequence>